<evidence type="ECO:0000313" key="1">
    <source>
        <dbReference type="EMBL" id="UUX49393.1"/>
    </source>
</evidence>
<organism evidence="1 2">
    <name type="scientific">Nisaea acidiphila</name>
    <dbReference type="NCBI Taxonomy" id="1862145"/>
    <lineage>
        <taxon>Bacteria</taxon>
        <taxon>Pseudomonadati</taxon>
        <taxon>Pseudomonadota</taxon>
        <taxon>Alphaproteobacteria</taxon>
        <taxon>Rhodospirillales</taxon>
        <taxon>Thalassobaculaceae</taxon>
        <taxon>Nisaea</taxon>
    </lineage>
</organism>
<sequence>MLNRIIGKLLPRVDTSSPLLIGATGGSGTRALHGALKEAGFFVGTRLNHAGDAMDFEPFLDASINPVLRETRSLDYAVETLSDGVRSSATDAFRDALRHYTKELSKNQTHWGWKNPRSMYVLPFVSAECPGLRFLHLVRDGRDMALSDNQNQPNKHYDALFGESYSGESPENAIRLWAAANAQVADWGERELGKRYMRIRFEDLCESPKTTLVAVLTEAGFDPILAGRVGTAAEAVIRMPDSVGRWRGLPEEEKRRLTEIAAATLHRFGYEQQ</sequence>
<protein>
    <submittedName>
        <fullName evidence="1">Sulfotransferase</fullName>
    </submittedName>
</protein>
<reference evidence="1" key="1">
    <citation type="submission" date="2022-08" db="EMBL/GenBank/DDBJ databases">
        <title>Nisaea acidiphila sp. nov., isolated from a marine algal debris and emended description of the genus Nisaea Urios et al. 2008.</title>
        <authorList>
            <person name="Kwon K."/>
        </authorList>
    </citation>
    <scope>NUCLEOTIDE SEQUENCE</scope>
    <source>
        <strain evidence="1">MEBiC11861</strain>
    </source>
</reference>
<dbReference type="KEGG" id="naci:NUH88_18575"/>
<dbReference type="RefSeq" id="WP_257768014.1">
    <property type="nucleotide sequence ID" value="NZ_CP102480.1"/>
</dbReference>
<dbReference type="EMBL" id="CP102480">
    <property type="protein sequence ID" value="UUX49393.1"/>
    <property type="molecule type" value="Genomic_DNA"/>
</dbReference>
<dbReference type="AlphaFoldDB" id="A0A9J7AS61"/>
<dbReference type="InterPro" id="IPR027417">
    <property type="entry name" value="P-loop_NTPase"/>
</dbReference>
<dbReference type="Gene3D" id="3.40.50.300">
    <property type="entry name" value="P-loop containing nucleotide triphosphate hydrolases"/>
    <property type="match status" value="1"/>
</dbReference>
<gene>
    <name evidence="1" type="ORF">NUH88_18575</name>
</gene>
<dbReference type="SUPFAM" id="SSF52540">
    <property type="entry name" value="P-loop containing nucleoside triphosphate hydrolases"/>
    <property type="match status" value="1"/>
</dbReference>
<dbReference type="Pfam" id="PF13469">
    <property type="entry name" value="Sulfotransfer_3"/>
    <property type="match status" value="1"/>
</dbReference>
<evidence type="ECO:0000313" key="2">
    <source>
        <dbReference type="Proteomes" id="UP001060336"/>
    </source>
</evidence>
<name>A0A9J7AS61_9PROT</name>
<dbReference type="Proteomes" id="UP001060336">
    <property type="component" value="Chromosome"/>
</dbReference>
<proteinExistence type="predicted"/>
<keyword evidence="2" id="KW-1185">Reference proteome</keyword>
<accession>A0A9J7AS61</accession>